<organism evidence="1 2">
    <name type="scientific">Lipomyces kononenkoae</name>
    <name type="common">Yeast</name>
    <dbReference type="NCBI Taxonomy" id="34357"/>
    <lineage>
        <taxon>Eukaryota</taxon>
        <taxon>Fungi</taxon>
        <taxon>Dikarya</taxon>
        <taxon>Ascomycota</taxon>
        <taxon>Saccharomycotina</taxon>
        <taxon>Lipomycetes</taxon>
        <taxon>Lipomycetales</taxon>
        <taxon>Lipomycetaceae</taxon>
        <taxon>Lipomyces</taxon>
    </lineage>
</organism>
<keyword evidence="2" id="KW-1185">Reference proteome</keyword>
<proteinExistence type="predicted"/>
<name>A0ACC3T1G1_LIPKO</name>
<accession>A0ACC3T1G1</accession>
<sequence length="140" mass="16116">MKLHLQKHGITNGASVSPPGQRSISAIWKHRAELSHQTILERNLLRWTVTELQSFTVIERPTFRAIFADLPGVTLPFRSRRTLQRRIESEFVQYRETEGRIRGNLQYDCTSFPAATSTAEVHICCLQNMKNLDLEIVPRS</sequence>
<dbReference type="Proteomes" id="UP001433508">
    <property type="component" value="Unassembled WGS sequence"/>
</dbReference>
<reference evidence="2" key="1">
    <citation type="journal article" date="2024" name="Front. Bioeng. Biotechnol.">
        <title>Genome-scale model development and genomic sequencing of the oleaginous clade Lipomyces.</title>
        <authorList>
            <person name="Czajka J.J."/>
            <person name="Han Y."/>
            <person name="Kim J."/>
            <person name="Mondo S.J."/>
            <person name="Hofstad B.A."/>
            <person name="Robles A."/>
            <person name="Haridas S."/>
            <person name="Riley R."/>
            <person name="LaButti K."/>
            <person name="Pangilinan J."/>
            <person name="Andreopoulos W."/>
            <person name="Lipzen A."/>
            <person name="Yan J."/>
            <person name="Wang M."/>
            <person name="Ng V."/>
            <person name="Grigoriev I.V."/>
            <person name="Spatafora J.W."/>
            <person name="Magnuson J.K."/>
            <person name="Baker S.E."/>
            <person name="Pomraning K.R."/>
        </authorList>
    </citation>
    <scope>NUCLEOTIDE SEQUENCE [LARGE SCALE GENOMIC DNA]</scope>
    <source>
        <strain evidence="2">CBS 7786</strain>
    </source>
</reference>
<evidence type="ECO:0000313" key="2">
    <source>
        <dbReference type="Proteomes" id="UP001433508"/>
    </source>
</evidence>
<protein>
    <submittedName>
        <fullName evidence="1">Uncharacterized protein</fullName>
    </submittedName>
</protein>
<comment type="caution">
    <text evidence="1">The sequence shown here is derived from an EMBL/GenBank/DDBJ whole genome shotgun (WGS) entry which is preliminary data.</text>
</comment>
<dbReference type="EMBL" id="MU971365">
    <property type="protein sequence ID" value="KAK9237686.1"/>
    <property type="molecule type" value="Genomic_DNA"/>
</dbReference>
<gene>
    <name evidence="1" type="ORF">V1525DRAFT_147337</name>
</gene>
<evidence type="ECO:0000313" key="1">
    <source>
        <dbReference type="EMBL" id="KAK9237686.1"/>
    </source>
</evidence>